<dbReference type="HAMAP" id="MF_00277">
    <property type="entry name" value="PII_uridylyl_transf"/>
    <property type="match status" value="1"/>
</dbReference>
<dbReference type="SUPFAM" id="SSF81593">
    <property type="entry name" value="Nucleotidyltransferase substrate binding subunit/domain"/>
    <property type="match status" value="1"/>
</dbReference>
<comment type="caution">
    <text evidence="11">The sequence shown here is derived from an EMBL/GenBank/DDBJ whole genome shotgun (WGS) entry which is preliminary data.</text>
</comment>
<dbReference type="GO" id="GO:0008893">
    <property type="term" value="F:guanosine-3',5'-bis(diphosphate) 3'-diphosphatase activity"/>
    <property type="evidence" value="ECO:0007669"/>
    <property type="project" value="UniProtKB-EC"/>
</dbReference>
<dbReference type="EMBL" id="CADCXN010000055">
    <property type="protein sequence ID" value="CAA9890695.1"/>
    <property type="molecule type" value="Genomic_DNA"/>
</dbReference>
<dbReference type="InterPro" id="IPR043519">
    <property type="entry name" value="NT_sf"/>
</dbReference>
<keyword evidence="12" id="KW-1185">Reference proteome</keyword>
<dbReference type="InterPro" id="IPR010043">
    <property type="entry name" value="UTase/UR"/>
</dbReference>
<dbReference type="CDD" id="cd04900">
    <property type="entry name" value="ACT_UUR-like_1"/>
    <property type="match status" value="1"/>
</dbReference>
<dbReference type="CDD" id="cd00077">
    <property type="entry name" value="HDc"/>
    <property type="match status" value="1"/>
</dbReference>
<evidence type="ECO:0000256" key="7">
    <source>
        <dbReference type="ARBA" id="ARBA00047968"/>
    </source>
</evidence>
<dbReference type="GO" id="GO:0008081">
    <property type="term" value="F:phosphoric diester hydrolase activity"/>
    <property type="evidence" value="ECO:0007669"/>
    <property type="project" value="UniProtKB-UniRule"/>
</dbReference>
<reference evidence="11 12" key="1">
    <citation type="submission" date="2020-02" db="EMBL/GenBank/DDBJ databases">
        <authorList>
            <person name="Hogendoorn C."/>
        </authorList>
    </citation>
    <scope>NUCLEOTIDE SEQUENCE [LARGE SCALE GENOMIC DNA]</scope>
    <source>
        <strain evidence="11">METHB21</strain>
    </source>
</reference>
<accession>A0A8S0WP17</accession>
<dbReference type="SMART" id="SM00471">
    <property type="entry name" value="HDc"/>
    <property type="match status" value="1"/>
</dbReference>
<keyword evidence="6 8" id="KW-0511">Multifunctional enzyme</keyword>
<dbReference type="FunFam" id="1.10.3090.10:FF:000005">
    <property type="entry name" value="Bifunctional uridylyltransferase/uridylyl-removing enzyme"/>
    <property type="match status" value="1"/>
</dbReference>
<dbReference type="GO" id="GO:0006808">
    <property type="term" value="P:regulation of nitrogen utilization"/>
    <property type="evidence" value="ECO:0007669"/>
    <property type="project" value="UniProtKB-UniRule"/>
</dbReference>
<evidence type="ECO:0000259" key="10">
    <source>
        <dbReference type="PROSITE" id="PS51831"/>
    </source>
</evidence>
<evidence type="ECO:0000256" key="1">
    <source>
        <dbReference type="ARBA" id="ARBA00022679"/>
    </source>
</evidence>
<evidence type="ECO:0000256" key="6">
    <source>
        <dbReference type="ARBA" id="ARBA00023268"/>
    </source>
</evidence>
<feature type="region of interest" description="Uridylyltransferase" evidence="8">
    <location>
        <begin position="1"/>
        <end position="338"/>
    </location>
</feature>
<dbReference type="CDD" id="cd04899">
    <property type="entry name" value="ACT_ACR-UUR-like_2"/>
    <property type="match status" value="1"/>
</dbReference>
<sequence>MIALNKSTSPALFAENDSLQLFKRLIKEKADELRQKFDPHSSVAELLKEKSDFIDEILSCSWRHFLAGHAEKLSLLAVGGYGRRELFPYSDIDIVILLDSADTSVYEEALANFFTFLWDIGLKPGQSVRTIKECVETAKADQTIMTSLMEVRLITGSMALFEDLKQQITPDKIWPSDQFFAAKMQEQAQRYAKFHDTAYNLEPNIKEGPGGLRDRQVIAWVFKRHYNSSTLKELIKYGFLPESEYLELVAAVEVLWRIRYALHLLTNRCEDRLIFDYQRHLAQQFGFSAGSYQYNEDVEQFMQFYFTTVLGLERLNEMLLQLFNERFICGEIACKQIPINDKFAAINGYLEAVDDYVFERQPVALLEVFLILQQNSALKGVRATTIRLIRKSLHLIDDSFRQNKVANRLFLEIFRQPRGITTQLRRMNRYGVLAAYLPSFANIVARMQYDLFHIYTVDEHAIFVIRNLRRFSLPKHSDELPLCNDIFFLIQKPEILYIAALFHDIAKGRHGDHSVIGEDIARNFCLQHDLSSHDTKLITWLVRNHLMMSMTAQRKDISDPDIIHEFARKVGSIEYLNYLYLLTVADIRATNPELWNSWKDSLLKELYAVTYSALHKGLQNPVALSDRLQESKKEAKDELIKFGLSEAAIDDTWQLVSDDYFLRYSTDEIAWHTIAIASSRETDLPLVLLRPQTQRGSAEIFVYTRNEGSIFSLCTATLDQLGLTILDAKIMTTVDNYVLNSFQVLEQSGEPINELYREVHICRALRNNLLHRKVKERRNIHRQSRQAKHFPIPTSIQFHADPLNRNTILELVTTDHAGLLSKIGRAFIKQNVNLHSAKITTIGSRAEDMFYITDQQLEPIADAGRQEQIREEIMTMLDAGG</sequence>
<evidence type="ECO:0000256" key="4">
    <source>
        <dbReference type="ARBA" id="ARBA00022801"/>
    </source>
</evidence>
<keyword evidence="3" id="KW-0677">Repeat</keyword>
<keyword evidence="5 8" id="KW-0460">Magnesium</keyword>
<evidence type="ECO:0000313" key="12">
    <source>
        <dbReference type="Proteomes" id="UP000494216"/>
    </source>
</evidence>
<evidence type="ECO:0000256" key="8">
    <source>
        <dbReference type="HAMAP-Rule" id="MF_00277"/>
    </source>
</evidence>
<keyword evidence="4 8" id="KW-0378">Hydrolase</keyword>
<evidence type="ECO:0000256" key="3">
    <source>
        <dbReference type="ARBA" id="ARBA00022737"/>
    </source>
</evidence>
<dbReference type="PROSITE" id="PS51831">
    <property type="entry name" value="HD"/>
    <property type="match status" value="1"/>
</dbReference>
<dbReference type="PROSITE" id="PS51671">
    <property type="entry name" value="ACT"/>
    <property type="match status" value="2"/>
</dbReference>
<organism evidence="11 12">
    <name type="scientific">Candidatus Methylobacter favarea</name>
    <dbReference type="NCBI Taxonomy" id="2707345"/>
    <lineage>
        <taxon>Bacteria</taxon>
        <taxon>Pseudomonadati</taxon>
        <taxon>Pseudomonadota</taxon>
        <taxon>Gammaproteobacteria</taxon>
        <taxon>Methylococcales</taxon>
        <taxon>Methylococcaceae</taxon>
        <taxon>Methylobacter</taxon>
    </lineage>
</organism>
<dbReference type="PANTHER" id="PTHR47320:SF1">
    <property type="entry name" value="BIFUNCTIONAL URIDYLYLTRANSFERASE_URIDYLYL-REMOVING ENZYME"/>
    <property type="match status" value="1"/>
</dbReference>
<gene>
    <name evidence="8 11" type="primary">glnD</name>
    <name evidence="11" type="ORF">METHB2_270025</name>
</gene>
<comment type="catalytic activity">
    <reaction evidence="7">
        <text>guanosine 3',5'-bis(diphosphate) + H2O = GDP + diphosphate + H(+)</text>
        <dbReference type="Rhea" id="RHEA:14253"/>
        <dbReference type="ChEBI" id="CHEBI:15377"/>
        <dbReference type="ChEBI" id="CHEBI:15378"/>
        <dbReference type="ChEBI" id="CHEBI:33019"/>
        <dbReference type="ChEBI" id="CHEBI:58189"/>
        <dbReference type="ChEBI" id="CHEBI:77828"/>
        <dbReference type="EC" id="3.1.7.2"/>
    </reaction>
</comment>
<evidence type="ECO:0000259" key="9">
    <source>
        <dbReference type="PROSITE" id="PS51671"/>
    </source>
</evidence>
<dbReference type="Proteomes" id="UP000494216">
    <property type="component" value="Unassembled WGS sequence"/>
</dbReference>
<dbReference type="NCBIfam" id="TIGR01693">
    <property type="entry name" value="UTase_glnD"/>
    <property type="match status" value="1"/>
</dbReference>
<name>A0A8S0WP17_9GAMM</name>
<dbReference type="InterPro" id="IPR006674">
    <property type="entry name" value="HD_domain"/>
</dbReference>
<dbReference type="SUPFAM" id="SSF109604">
    <property type="entry name" value="HD-domain/PDEase-like"/>
    <property type="match status" value="1"/>
</dbReference>
<feature type="domain" description="ACT" evidence="9">
    <location>
        <begin position="699"/>
        <end position="779"/>
    </location>
</feature>
<keyword evidence="1 8" id="KW-0808">Transferase</keyword>
<proteinExistence type="inferred from homology"/>
<dbReference type="InterPro" id="IPR002912">
    <property type="entry name" value="ACT_dom"/>
</dbReference>
<comment type="activity regulation">
    <text evidence="8">Uridylyltransferase (UTase) activity is inhibited by glutamine, while glutamine activates uridylyl-removing (UR) activity.</text>
</comment>
<evidence type="ECO:0000256" key="2">
    <source>
        <dbReference type="ARBA" id="ARBA00022695"/>
    </source>
</evidence>
<dbReference type="EC" id="2.7.7.59" evidence="8"/>
<feature type="domain" description="ACT" evidence="9">
    <location>
        <begin position="808"/>
        <end position="881"/>
    </location>
</feature>
<dbReference type="PIRSF" id="PIRSF006288">
    <property type="entry name" value="PII_uridyltransf"/>
    <property type="match status" value="1"/>
</dbReference>
<dbReference type="Pfam" id="PF08335">
    <property type="entry name" value="GlnD_UR_UTase"/>
    <property type="match status" value="1"/>
</dbReference>
<comment type="caution">
    <text evidence="8">Lacks conserved residue(s) required for the propagation of feature annotation.</text>
</comment>
<dbReference type="GO" id="GO:0008773">
    <property type="term" value="F:[protein-PII] uridylyltransferase activity"/>
    <property type="evidence" value="ECO:0007669"/>
    <property type="project" value="UniProtKB-UniRule"/>
</dbReference>
<comment type="domain">
    <text evidence="8">Has four distinct domains: an N-terminal nucleotidyltransferase (NT) domain responsible for UTase activity, a central HD domain that encodes UR activity, and two C-terminal ACT domains that seem to have a role in glutamine sensing.</text>
</comment>
<comment type="similarity">
    <text evidence="8">Belongs to the GlnD family.</text>
</comment>
<dbReference type="Pfam" id="PF01966">
    <property type="entry name" value="HD"/>
    <property type="match status" value="1"/>
</dbReference>
<dbReference type="SUPFAM" id="SSF55021">
    <property type="entry name" value="ACT-like"/>
    <property type="match status" value="1"/>
</dbReference>
<feature type="domain" description="HD" evidence="10">
    <location>
        <begin position="457"/>
        <end position="579"/>
    </location>
</feature>
<protein>
    <recommendedName>
        <fullName evidence="8">Bifunctional uridylyltransferase/uridylyl-removing enzyme</fullName>
        <shortName evidence="8">UTase/UR</shortName>
    </recommendedName>
    <alternativeName>
        <fullName evidence="8">Bifunctional [protein-PII] modification enzyme</fullName>
    </alternativeName>
    <alternativeName>
        <fullName evidence="8">Bifunctional nitrogen sensor protein</fullName>
    </alternativeName>
    <domain>
        <recommendedName>
            <fullName evidence="8">[Protein-PII] uridylyltransferase</fullName>
            <shortName evidence="8">PII uridylyltransferase</shortName>
            <shortName evidence="8">UTase</shortName>
            <ecNumber evidence="8">2.7.7.59</ecNumber>
        </recommendedName>
    </domain>
    <domain>
        <recommendedName>
            <fullName evidence="8">[Protein-PII]-UMP uridylyl-removing enzyme</fullName>
            <shortName evidence="8">UR</shortName>
            <ecNumber evidence="8">3.1.4.-</ecNumber>
        </recommendedName>
    </domain>
</protein>
<dbReference type="AlphaFoldDB" id="A0A8S0WP17"/>
<dbReference type="Gene3D" id="1.10.3090.10">
    <property type="entry name" value="cca-adding enzyme, domain 2"/>
    <property type="match status" value="1"/>
</dbReference>
<comment type="cofactor">
    <cofactor evidence="8">
        <name>Mg(2+)</name>
        <dbReference type="ChEBI" id="CHEBI:18420"/>
    </cofactor>
</comment>
<evidence type="ECO:0000313" key="11">
    <source>
        <dbReference type="EMBL" id="CAA9890695.1"/>
    </source>
</evidence>
<evidence type="ECO:0000256" key="5">
    <source>
        <dbReference type="ARBA" id="ARBA00022842"/>
    </source>
</evidence>
<dbReference type="InterPro" id="IPR003607">
    <property type="entry name" value="HD/PDEase_dom"/>
</dbReference>
<comment type="catalytic activity">
    <reaction evidence="8">
        <text>[protein-PII]-L-tyrosine + UTP = [protein-PII]-uridylyl-L-tyrosine + diphosphate</text>
        <dbReference type="Rhea" id="RHEA:13673"/>
        <dbReference type="Rhea" id="RHEA-COMP:12147"/>
        <dbReference type="Rhea" id="RHEA-COMP:12148"/>
        <dbReference type="ChEBI" id="CHEBI:33019"/>
        <dbReference type="ChEBI" id="CHEBI:46398"/>
        <dbReference type="ChEBI" id="CHEBI:46858"/>
        <dbReference type="ChEBI" id="CHEBI:90602"/>
        <dbReference type="EC" id="2.7.7.59"/>
    </reaction>
</comment>
<keyword evidence="2 8" id="KW-0548">Nucleotidyltransferase</keyword>
<dbReference type="PANTHER" id="PTHR47320">
    <property type="entry name" value="BIFUNCTIONAL URIDYLYLTRANSFERASE/URIDYLYL-REMOVING ENZYME"/>
    <property type="match status" value="1"/>
</dbReference>
<dbReference type="SUPFAM" id="SSF81301">
    <property type="entry name" value="Nucleotidyltransferase"/>
    <property type="match status" value="1"/>
</dbReference>
<dbReference type="EC" id="3.1.4.-" evidence="8"/>
<dbReference type="InterPro" id="IPR045865">
    <property type="entry name" value="ACT-like_dom_sf"/>
</dbReference>
<dbReference type="InterPro" id="IPR013546">
    <property type="entry name" value="PII_UdlTrfase/GS_AdlTrfase"/>
</dbReference>
<comment type="function">
    <text evidence="8">Modifies, by uridylylation and deuridylylation, the PII regulatory proteins (GlnB and homologs), in response to the nitrogen status of the cell that GlnD senses through the glutamine level. Under low glutamine levels, catalyzes the conversion of the PII proteins and UTP to PII-UMP and PPi, while under higher glutamine levels, GlnD hydrolyzes PII-UMP to PII and UMP (deuridylylation). Thus, controls uridylylation state and activity of the PII proteins, and plays an important role in the regulation of nitrogen metabolism.</text>
</comment>
<comment type="catalytic activity">
    <reaction evidence="8">
        <text>[protein-PII]-uridylyl-L-tyrosine + H2O = [protein-PII]-L-tyrosine + UMP + H(+)</text>
        <dbReference type="Rhea" id="RHEA:48600"/>
        <dbReference type="Rhea" id="RHEA-COMP:12147"/>
        <dbReference type="Rhea" id="RHEA-COMP:12148"/>
        <dbReference type="ChEBI" id="CHEBI:15377"/>
        <dbReference type="ChEBI" id="CHEBI:15378"/>
        <dbReference type="ChEBI" id="CHEBI:46858"/>
        <dbReference type="ChEBI" id="CHEBI:57865"/>
        <dbReference type="ChEBI" id="CHEBI:90602"/>
    </reaction>
</comment>
<dbReference type="CDD" id="cd05401">
    <property type="entry name" value="NT_GlnE_GlnD_like"/>
    <property type="match status" value="1"/>
</dbReference>